<proteinExistence type="predicted"/>
<keyword evidence="3" id="KW-1185">Reference proteome</keyword>
<dbReference type="PANTHER" id="PTHR34057">
    <property type="entry name" value="ELONGATION FACTOR"/>
    <property type="match status" value="1"/>
</dbReference>
<gene>
    <name evidence="2" type="ORF">RchiOBHm_Chr1g0347491</name>
</gene>
<dbReference type="PANTHER" id="PTHR34057:SF10">
    <property type="entry name" value="TRANSPOSASE, PTTA_EN_SPM, PLANT"/>
    <property type="match status" value="1"/>
</dbReference>
<feature type="compositionally biased region" description="Polar residues" evidence="1">
    <location>
        <begin position="434"/>
        <end position="455"/>
    </location>
</feature>
<reference evidence="2 3" key="1">
    <citation type="journal article" date="2018" name="Nat. Genet.">
        <title>The Rosa genome provides new insights in the design of modern roses.</title>
        <authorList>
            <person name="Bendahmane M."/>
        </authorList>
    </citation>
    <scope>NUCLEOTIDE SEQUENCE [LARGE SCALE GENOMIC DNA]</scope>
    <source>
        <strain evidence="3">cv. Old Blush</strain>
    </source>
</reference>
<feature type="region of interest" description="Disordered" evidence="1">
    <location>
        <begin position="411"/>
        <end position="471"/>
    </location>
</feature>
<accession>A0A2P6SFA6</accession>
<evidence type="ECO:0000313" key="2">
    <source>
        <dbReference type="EMBL" id="PRQ57359.1"/>
    </source>
</evidence>
<feature type="compositionally biased region" description="Basic residues" evidence="1">
    <location>
        <begin position="456"/>
        <end position="471"/>
    </location>
</feature>
<dbReference type="Proteomes" id="UP000238479">
    <property type="component" value="Chromosome 1"/>
</dbReference>
<name>A0A2P6SFA6_ROSCH</name>
<dbReference type="InterPro" id="IPR038745">
    <property type="entry name" value="AT4G37440-like"/>
</dbReference>
<sequence>MGPELELKPKSEAAMEVSAVKETGLIHIEPEEKIMPCVSNYKDNIFNMEASFAEQATTSNRSENQEINITDCGSPNDVRMVENECQDLTESSSSFGNTVSGTENGLMLDGGDEVESQYCENPSVSLYDGYSDAFHTRKKKLTGHWRKFIRPLMWRCKWLELQIKELQSQTLKYDAELAEYDKAKQFEFGGYTAEGFDGKSIPFSSQIQRNKFMKRKKRKRIEDTTDIVSFTSNHKLFSYYENKNSGANGGSMEEDCGNLGKSSHGINEFDIEFRDGDSTLEDTLRKIEVVHSQVCRLKTRIDNVVKENPALFGFAQSPALENGNDSLAETLPNAFQHSSECNMGPLLLPGSAVSSHEGLTALPGMIGNTDQPWLGTEQENAEDGYLVPNAAVKKEQHDFENNKDQVIEQPLLSSAQQKTNFSVPASKTVPKKSSLPNATQQPDSTTRTEFPWNTRNRGKRKPGSYRWSRKS</sequence>
<dbReference type="Gramene" id="PRQ57359">
    <property type="protein sequence ID" value="PRQ57359"/>
    <property type="gene ID" value="RchiOBHm_Chr1g0347491"/>
</dbReference>
<dbReference type="OMA" id="SECNMGD"/>
<protein>
    <submittedName>
        <fullName evidence="2">Uncharacterized protein</fullName>
    </submittedName>
</protein>
<evidence type="ECO:0000256" key="1">
    <source>
        <dbReference type="SAM" id="MobiDB-lite"/>
    </source>
</evidence>
<feature type="compositionally biased region" description="Polar residues" evidence="1">
    <location>
        <begin position="411"/>
        <end position="425"/>
    </location>
</feature>
<dbReference type="CDD" id="cd11650">
    <property type="entry name" value="AT4G37440_like"/>
    <property type="match status" value="1"/>
</dbReference>
<organism evidence="2 3">
    <name type="scientific">Rosa chinensis</name>
    <name type="common">China rose</name>
    <dbReference type="NCBI Taxonomy" id="74649"/>
    <lineage>
        <taxon>Eukaryota</taxon>
        <taxon>Viridiplantae</taxon>
        <taxon>Streptophyta</taxon>
        <taxon>Embryophyta</taxon>
        <taxon>Tracheophyta</taxon>
        <taxon>Spermatophyta</taxon>
        <taxon>Magnoliopsida</taxon>
        <taxon>eudicotyledons</taxon>
        <taxon>Gunneridae</taxon>
        <taxon>Pentapetalae</taxon>
        <taxon>rosids</taxon>
        <taxon>fabids</taxon>
        <taxon>Rosales</taxon>
        <taxon>Rosaceae</taxon>
        <taxon>Rosoideae</taxon>
        <taxon>Rosoideae incertae sedis</taxon>
        <taxon>Rosa</taxon>
    </lineage>
</organism>
<dbReference type="AlphaFoldDB" id="A0A2P6SFA6"/>
<dbReference type="STRING" id="74649.A0A2P6SFA6"/>
<evidence type="ECO:0000313" key="3">
    <source>
        <dbReference type="Proteomes" id="UP000238479"/>
    </source>
</evidence>
<comment type="caution">
    <text evidence="2">The sequence shown here is derived from an EMBL/GenBank/DDBJ whole genome shotgun (WGS) entry which is preliminary data.</text>
</comment>
<dbReference type="EMBL" id="PDCK01000039">
    <property type="protein sequence ID" value="PRQ57359.1"/>
    <property type="molecule type" value="Genomic_DNA"/>
</dbReference>